<dbReference type="InterPro" id="IPR050126">
    <property type="entry name" value="Ap4A_hydrolase"/>
</dbReference>
<protein>
    <submittedName>
        <fullName evidence="2">Serine/threonine protein phosphatase 1</fullName>
    </submittedName>
</protein>
<dbReference type="OrthoDB" id="9807890at2"/>
<proteinExistence type="predicted"/>
<feature type="domain" description="Calcineurin-like phosphoesterase" evidence="1">
    <location>
        <begin position="29"/>
        <end position="218"/>
    </location>
</feature>
<dbReference type="Pfam" id="PF00149">
    <property type="entry name" value="Metallophos"/>
    <property type="match status" value="1"/>
</dbReference>
<dbReference type="GO" id="GO:0008803">
    <property type="term" value="F:bis(5'-nucleosyl)-tetraphosphatase (symmetrical) activity"/>
    <property type="evidence" value="ECO:0007669"/>
    <property type="project" value="TreeGrafter"/>
</dbReference>
<dbReference type="PANTHER" id="PTHR42850">
    <property type="entry name" value="METALLOPHOSPHOESTERASE"/>
    <property type="match status" value="1"/>
</dbReference>
<dbReference type="GO" id="GO:0016791">
    <property type="term" value="F:phosphatase activity"/>
    <property type="evidence" value="ECO:0007669"/>
    <property type="project" value="TreeGrafter"/>
</dbReference>
<sequence length="275" mass="31042">MNLFPFRRRKARRQPERRVASGPAGSRCYAIGDVHGCIDQLADLLGQIGTDHLKRGSDAKAYVVLLGDLIDRGPDSRGVVELLRNQPLAGLQFVFLAGNHEEFLLRILDGESWLLPNWLQYGGLACAHSYGVDVAAMLDSTDDEAMTAMLRGHIPDEHVSFLRGFGDGFRFGDYLFVHAGIRPGVPIDEQAVDDLRWIREDFLDFEEDHGVVVVHGHTICDEPDEQFNRIGIDTGAYRTGRLTAIGIEGEERWFLSAHRGEAERSFRWGEWRQRR</sequence>
<dbReference type="Proteomes" id="UP000198281">
    <property type="component" value="Unassembled WGS sequence"/>
</dbReference>
<evidence type="ECO:0000313" key="3">
    <source>
        <dbReference type="Proteomes" id="UP000198281"/>
    </source>
</evidence>
<dbReference type="Gene3D" id="3.60.21.10">
    <property type="match status" value="1"/>
</dbReference>
<evidence type="ECO:0000313" key="2">
    <source>
        <dbReference type="EMBL" id="SNS78094.1"/>
    </source>
</evidence>
<dbReference type="AlphaFoldDB" id="A0A239HCW7"/>
<accession>A0A239HCW7</accession>
<organism evidence="2 3">
    <name type="scientific">Edaphosphingomonas laterariae</name>
    <dbReference type="NCBI Taxonomy" id="861865"/>
    <lineage>
        <taxon>Bacteria</taxon>
        <taxon>Pseudomonadati</taxon>
        <taxon>Pseudomonadota</taxon>
        <taxon>Alphaproteobacteria</taxon>
        <taxon>Sphingomonadales</taxon>
        <taxon>Rhizorhabdaceae</taxon>
        <taxon>Edaphosphingomonas</taxon>
    </lineage>
</organism>
<gene>
    <name evidence="2" type="ORF">SAMN06295912_1165</name>
</gene>
<keyword evidence="3" id="KW-1185">Reference proteome</keyword>
<reference evidence="3" key="1">
    <citation type="submission" date="2017-06" db="EMBL/GenBank/DDBJ databases">
        <authorList>
            <person name="Varghese N."/>
            <person name="Submissions S."/>
        </authorList>
    </citation>
    <scope>NUCLEOTIDE SEQUENCE [LARGE SCALE GENOMIC DNA]</scope>
    <source>
        <strain evidence="3">LNB2</strain>
    </source>
</reference>
<evidence type="ECO:0000259" key="1">
    <source>
        <dbReference type="Pfam" id="PF00149"/>
    </source>
</evidence>
<dbReference type="PANTHER" id="PTHR42850:SF4">
    <property type="entry name" value="ZINC-DEPENDENT ENDOPOLYPHOSPHATASE"/>
    <property type="match status" value="1"/>
</dbReference>
<dbReference type="CDD" id="cd00144">
    <property type="entry name" value="MPP_PPP_family"/>
    <property type="match status" value="1"/>
</dbReference>
<dbReference type="InterPro" id="IPR004843">
    <property type="entry name" value="Calcineurin-like_PHP"/>
</dbReference>
<dbReference type="GO" id="GO:0005737">
    <property type="term" value="C:cytoplasm"/>
    <property type="evidence" value="ECO:0007669"/>
    <property type="project" value="TreeGrafter"/>
</dbReference>
<dbReference type="EMBL" id="FZOS01000016">
    <property type="protein sequence ID" value="SNS78094.1"/>
    <property type="molecule type" value="Genomic_DNA"/>
</dbReference>
<dbReference type="GO" id="GO:0110154">
    <property type="term" value="P:RNA decapping"/>
    <property type="evidence" value="ECO:0007669"/>
    <property type="project" value="TreeGrafter"/>
</dbReference>
<dbReference type="SUPFAM" id="SSF56300">
    <property type="entry name" value="Metallo-dependent phosphatases"/>
    <property type="match status" value="1"/>
</dbReference>
<name>A0A239HCW7_9SPHN</name>
<dbReference type="InterPro" id="IPR029052">
    <property type="entry name" value="Metallo-depent_PP-like"/>
</dbReference>